<gene>
    <name evidence="1" type="ORF">QJS35_23850</name>
</gene>
<dbReference type="EMBL" id="JASKHM010000015">
    <property type="protein sequence ID" value="MEQ4485424.1"/>
    <property type="molecule type" value="Genomic_DNA"/>
</dbReference>
<comment type="caution">
    <text evidence="1">The sequence shown here is derived from an EMBL/GenBank/DDBJ whole genome shotgun (WGS) entry which is preliminary data.</text>
</comment>
<dbReference type="RefSeq" id="WP_232187747.1">
    <property type="nucleotide sequence ID" value="NZ_JAIOAP010000014.1"/>
</dbReference>
<dbReference type="Proteomes" id="UP001493487">
    <property type="component" value="Unassembled WGS sequence"/>
</dbReference>
<evidence type="ECO:0008006" key="3">
    <source>
        <dbReference type="Google" id="ProtNLM"/>
    </source>
</evidence>
<organism evidence="1 2">
    <name type="scientific">Cohnella silvisoli</name>
    <dbReference type="NCBI Taxonomy" id="2873699"/>
    <lineage>
        <taxon>Bacteria</taxon>
        <taxon>Bacillati</taxon>
        <taxon>Bacillota</taxon>
        <taxon>Bacilli</taxon>
        <taxon>Bacillales</taxon>
        <taxon>Paenibacillaceae</taxon>
        <taxon>Cohnella</taxon>
    </lineage>
</organism>
<dbReference type="Gene3D" id="3.20.20.140">
    <property type="entry name" value="Metal-dependent hydrolases"/>
    <property type="match status" value="1"/>
</dbReference>
<dbReference type="SUPFAM" id="SSF89550">
    <property type="entry name" value="PHP domain-like"/>
    <property type="match status" value="1"/>
</dbReference>
<name>A0ABV1KZC9_9BACL</name>
<keyword evidence="2" id="KW-1185">Reference proteome</keyword>
<reference evidence="1 2" key="1">
    <citation type="journal article" date="2023" name="Genome Announc.">
        <title>Pan-Genome Analyses of the Genus Cohnella and Proposal of the Novel Species Cohnella silvisoli sp. nov., Isolated from Forest Soil.</title>
        <authorList>
            <person name="Wang C."/>
            <person name="Mao L."/>
            <person name="Bao G."/>
            <person name="Zhu H."/>
        </authorList>
    </citation>
    <scope>NUCLEOTIDE SEQUENCE [LARGE SCALE GENOMIC DNA]</scope>
    <source>
        <strain evidence="1 2">NL03-T5-1</strain>
    </source>
</reference>
<protein>
    <recommendedName>
        <fullName evidence="3">PHP domain-containing protein</fullName>
    </recommendedName>
</protein>
<evidence type="ECO:0000313" key="2">
    <source>
        <dbReference type="Proteomes" id="UP001493487"/>
    </source>
</evidence>
<sequence length="118" mass="13652">MAFYRMLENPRVDIIAHPLSELKPFGVRDEDLPLREISDRIAVSNKIMEFNVRYNGIDEQVIKQAKDRGVQFLISSDSHSVKDLILNSRKVKEITGKGGFRIVDIRQYLLNKKKPLAR</sequence>
<proteinExistence type="predicted"/>
<accession>A0ABV1KZC9</accession>
<dbReference type="InterPro" id="IPR016195">
    <property type="entry name" value="Pol/histidinol_Pase-like"/>
</dbReference>
<evidence type="ECO:0000313" key="1">
    <source>
        <dbReference type="EMBL" id="MEQ4485424.1"/>
    </source>
</evidence>